<evidence type="ECO:0000313" key="1">
    <source>
        <dbReference type="EMBL" id="GFN76329.1"/>
    </source>
</evidence>
<proteinExistence type="predicted"/>
<sequence length="66" mass="6996">MASTEAGEFTDVTPVYGLSIVTGDFQDSKLGDDEHMIEDLVSVDADDMTKPGHASLSDLALHKGTL</sequence>
<dbReference type="Proteomes" id="UP000735302">
    <property type="component" value="Unassembled WGS sequence"/>
</dbReference>
<reference evidence="1 2" key="1">
    <citation type="journal article" date="2021" name="Elife">
        <title>Chloroplast acquisition without the gene transfer in kleptoplastic sea slugs, Plakobranchus ocellatus.</title>
        <authorList>
            <person name="Maeda T."/>
            <person name="Takahashi S."/>
            <person name="Yoshida T."/>
            <person name="Shimamura S."/>
            <person name="Takaki Y."/>
            <person name="Nagai Y."/>
            <person name="Toyoda A."/>
            <person name="Suzuki Y."/>
            <person name="Arimoto A."/>
            <person name="Ishii H."/>
            <person name="Satoh N."/>
            <person name="Nishiyama T."/>
            <person name="Hasebe M."/>
            <person name="Maruyama T."/>
            <person name="Minagawa J."/>
            <person name="Obokata J."/>
            <person name="Shigenobu S."/>
        </authorList>
    </citation>
    <scope>NUCLEOTIDE SEQUENCE [LARGE SCALE GENOMIC DNA]</scope>
</reference>
<accession>A0AAV3Y0U8</accession>
<name>A0AAV3Y0U8_9GAST</name>
<keyword evidence="2" id="KW-1185">Reference proteome</keyword>
<protein>
    <submittedName>
        <fullName evidence="1">Uncharacterized protein</fullName>
    </submittedName>
</protein>
<gene>
    <name evidence="1" type="ORF">PoB_000283500</name>
</gene>
<evidence type="ECO:0000313" key="2">
    <source>
        <dbReference type="Proteomes" id="UP000735302"/>
    </source>
</evidence>
<dbReference type="EMBL" id="BLXT01000370">
    <property type="protein sequence ID" value="GFN76329.1"/>
    <property type="molecule type" value="Genomic_DNA"/>
</dbReference>
<dbReference type="AlphaFoldDB" id="A0AAV3Y0U8"/>
<comment type="caution">
    <text evidence="1">The sequence shown here is derived from an EMBL/GenBank/DDBJ whole genome shotgun (WGS) entry which is preliminary data.</text>
</comment>
<organism evidence="1 2">
    <name type="scientific">Plakobranchus ocellatus</name>
    <dbReference type="NCBI Taxonomy" id="259542"/>
    <lineage>
        <taxon>Eukaryota</taxon>
        <taxon>Metazoa</taxon>
        <taxon>Spiralia</taxon>
        <taxon>Lophotrochozoa</taxon>
        <taxon>Mollusca</taxon>
        <taxon>Gastropoda</taxon>
        <taxon>Heterobranchia</taxon>
        <taxon>Euthyneura</taxon>
        <taxon>Panpulmonata</taxon>
        <taxon>Sacoglossa</taxon>
        <taxon>Placobranchoidea</taxon>
        <taxon>Plakobranchidae</taxon>
        <taxon>Plakobranchus</taxon>
    </lineage>
</organism>